<dbReference type="PROSITE" id="PS00211">
    <property type="entry name" value="ABC_TRANSPORTER_1"/>
    <property type="match status" value="1"/>
</dbReference>
<proteinExistence type="predicted"/>
<dbReference type="AlphaFoldDB" id="A0A0F9Q5Q8"/>
<protein>
    <recommendedName>
        <fullName evidence="5">ABC transporter domain-containing protein</fullName>
    </recommendedName>
</protein>
<name>A0A0F9Q5Q8_9ZZZZ</name>
<evidence type="ECO:0000256" key="2">
    <source>
        <dbReference type="ARBA" id="ARBA00022741"/>
    </source>
</evidence>
<dbReference type="PANTHER" id="PTHR42794:SF1">
    <property type="entry name" value="HEMIN IMPORT ATP-BINDING PROTEIN HMUV"/>
    <property type="match status" value="1"/>
</dbReference>
<dbReference type="InterPro" id="IPR017871">
    <property type="entry name" value="ABC_transporter-like_CS"/>
</dbReference>
<accession>A0A0F9Q5Q8</accession>
<evidence type="ECO:0000313" key="6">
    <source>
        <dbReference type="EMBL" id="KKN37854.1"/>
    </source>
</evidence>
<keyword evidence="2" id="KW-0547">Nucleotide-binding</keyword>
<dbReference type="InterPro" id="IPR003439">
    <property type="entry name" value="ABC_transporter-like_ATP-bd"/>
</dbReference>
<dbReference type="InterPro" id="IPR027417">
    <property type="entry name" value="P-loop_NTPase"/>
</dbReference>
<organism evidence="6">
    <name type="scientific">marine sediment metagenome</name>
    <dbReference type="NCBI Taxonomy" id="412755"/>
    <lineage>
        <taxon>unclassified sequences</taxon>
        <taxon>metagenomes</taxon>
        <taxon>ecological metagenomes</taxon>
    </lineage>
</organism>
<dbReference type="GO" id="GO:0005524">
    <property type="term" value="F:ATP binding"/>
    <property type="evidence" value="ECO:0007669"/>
    <property type="project" value="UniProtKB-KW"/>
</dbReference>
<gene>
    <name evidence="6" type="ORF">LCGC14_0759300</name>
</gene>
<keyword evidence="4" id="KW-1278">Translocase</keyword>
<evidence type="ECO:0000259" key="5">
    <source>
        <dbReference type="PROSITE" id="PS50893"/>
    </source>
</evidence>
<dbReference type="PROSITE" id="PS50893">
    <property type="entry name" value="ABC_TRANSPORTER_2"/>
    <property type="match status" value="1"/>
</dbReference>
<evidence type="ECO:0000256" key="4">
    <source>
        <dbReference type="ARBA" id="ARBA00022967"/>
    </source>
</evidence>
<comment type="caution">
    <text evidence="6">The sequence shown here is derived from an EMBL/GenBank/DDBJ whole genome shotgun (WGS) entry which is preliminary data.</text>
</comment>
<evidence type="ECO:0000256" key="3">
    <source>
        <dbReference type="ARBA" id="ARBA00022840"/>
    </source>
</evidence>
<dbReference type="EMBL" id="LAZR01001866">
    <property type="protein sequence ID" value="KKN37854.1"/>
    <property type="molecule type" value="Genomic_DNA"/>
</dbReference>
<sequence length="251" mass="26815">MTLLCLKDFSVRRGGKDVLRGINLSIDAGEVVGLIGPNGAGKTTLMRAALGLLPWDGFSSLAAMPARERGRNAAWMPQAREIAWPVCVETLIRLGRTPYVGAGRKLTDADHRAVDRAIGRMDLEDYRRRIATQLSGGEQARVLIARSLAQEAPLLMADEPTAGLDPAHQIATMQSFAALATEGKSVLVSLHDLGMAARHCTRLVILSKGGIAADGPAREVLTPDLIKAAFGISAHLEDTPKGLIFQPLEVL</sequence>
<keyword evidence="3" id="KW-0067">ATP-binding</keyword>
<dbReference type="InterPro" id="IPR003593">
    <property type="entry name" value="AAA+_ATPase"/>
</dbReference>
<dbReference type="Gene3D" id="3.40.50.300">
    <property type="entry name" value="P-loop containing nucleotide triphosphate hydrolases"/>
    <property type="match status" value="1"/>
</dbReference>
<dbReference type="SUPFAM" id="SSF52540">
    <property type="entry name" value="P-loop containing nucleoside triphosphate hydrolases"/>
    <property type="match status" value="1"/>
</dbReference>
<dbReference type="SMART" id="SM00382">
    <property type="entry name" value="AAA"/>
    <property type="match status" value="1"/>
</dbReference>
<reference evidence="6" key="1">
    <citation type="journal article" date="2015" name="Nature">
        <title>Complex archaea that bridge the gap between prokaryotes and eukaryotes.</title>
        <authorList>
            <person name="Spang A."/>
            <person name="Saw J.H."/>
            <person name="Jorgensen S.L."/>
            <person name="Zaremba-Niedzwiedzka K."/>
            <person name="Martijn J."/>
            <person name="Lind A.E."/>
            <person name="van Eijk R."/>
            <person name="Schleper C."/>
            <person name="Guy L."/>
            <person name="Ettema T.J."/>
        </authorList>
    </citation>
    <scope>NUCLEOTIDE SEQUENCE</scope>
</reference>
<evidence type="ECO:0000256" key="1">
    <source>
        <dbReference type="ARBA" id="ARBA00022448"/>
    </source>
</evidence>
<keyword evidence="1" id="KW-0813">Transport</keyword>
<feature type="domain" description="ABC transporter" evidence="5">
    <location>
        <begin position="4"/>
        <end position="233"/>
    </location>
</feature>
<dbReference type="Pfam" id="PF00005">
    <property type="entry name" value="ABC_tran"/>
    <property type="match status" value="1"/>
</dbReference>
<dbReference type="GO" id="GO:0016887">
    <property type="term" value="F:ATP hydrolysis activity"/>
    <property type="evidence" value="ECO:0007669"/>
    <property type="project" value="InterPro"/>
</dbReference>
<dbReference type="PANTHER" id="PTHR42794">
    <property type="entry name" value="HEMIN IMPORT ATP-BINDING PROTEIN HMUV"/>
    <property type="match status" value="1"/>
</dbReference>